<dbReference type="Proteomes" id="UP000735302">
    <property type="component" value="Unassembled WGS sequence"/>
</dbReference>
<sequence length="106" mass="12330">MSFEVIALMKTRSVPEQQSQTHYPKAGYRYQALQPDQRIFCYIKCVINFYQVCRETFAQLEQPVYNKVISDFQALHQARARIRDRRVPADIRADSLAIVPPTPPSN</sequence>
<comment type="caution">
    <text evidence="1">The sequence shown here is derived from an EMBL/GenBank/DDBJ whole genome shotgun (WGS) entry which is preliminary data.</text>
</comment>
<reference evidence="1 2" key="1">
    <citation type="journal article" date="2021" name="Elife">
        <title>Chloroplast acquisition without the gene transfer in kleptoplastic sea slugs, Plakobranchus ocellatus.</title>
        <authorList>
            <person name="Maeda T."/>
            <person name="Takahashi S."/>
            <person name="Yoshida T."/>
            <person name="Shimamura S."/>
            <person name="Takaki Y."/>
            <person name="Nagai Y."/>
            <person name="Toyoda A."/>
            <person name="Suzuki Y."/>
            <person name="Arimoto A."/>
            <person name="Ishii H."/>
            <person name="Satoh N."/>
            <person name="Nishiyama T."/>
            <person name="Hasebe M."/>
            <person name="Maruyama T."/>
            <person name="Minagawa J."/>
            <person name="Obokata J."/>
            <person name="Shigenobu S."/>
        </authorList>
    </citation>
    <scope>NUCLEOTIDE SEQUENCE [LARGE SCALE GENOMIC DNA]</scope>
</reference>
<organism evidence="1 2">
    <name type="scientific">Plakobranchus ocellatus</name>
    <dbReference type="NCBI Taxonomy" id="259542"/>
    <lineage>
        <taxon>Eukaryota</taxon>
        <taxon>Metazoa</taxon>
        <taxon>Spiralia</taxon>
        <taxon>Lophotrochozoa</taxon>
        <taxon>Mollusca</taxon>
        <taxon>Gastropoda</taxon>
        <taxon>Heterobranchia</taxon>
        <taxon>Euthyneura</taxon>
        <taxon>Panpulmonata</taxon>
        <taxon>Sacoglossa</taxon>
        <taxon>Placobranchoidea</taxon>
        <taxon>Plakobranchidae</taxon>
        <taxon>Plakobranchus</taxon>
    </lineage>
</organism>
<keyword evidence="2" id="KW-1185">Reference proteome</keyword>
<protein>
    <submittedName>
        <fullName evidence="1">Uncharacterized protein</fullName>
    </submittedName>
</protein>
<accession>A0AAV4DBG2</accession>
<proteinExistence type="predicted"/>
<dbReference type="EMBL" id="BLXT01007695">
    <property type="protein sequence ID" value="GFO41504.1"/>
    <property type="molecule type" value="Genomic_DNA"/>
</dbReference>
<gene>
    <name evidence="1" type="ORF">PoB_006800900</name>
</gene>
<name>A0AAV4DBG2_9GAST</name>
<evidence type="ECO:0000313" key="2">
    <source>
        <dbReference type="Proteomes" id="UP000735302"/>
    </source>
</evidence>
<evidence type="ECO:0000313" key="1">
    <source>
        <dbReference type="EMBL" id="GFO41504.1"/>
    </source>
</evidence>
<dbReference type="AlphaFoldDB" id="A0AAV4DBG2"/>